<keyword evidence="4" id="KW-1185">Reference proteome</keyword>
<evidence type="ECO:0000313" key="3">
    <source>
        <dbReference type="EMBL" id="MCT4334014.1"/>
    </source>
</evidence>
<reference evidence="3 4" key="1">
    <citation type="submission" date="2022-04" db="EMBL/GenBank/DDBJ databases">
        <title>Paracoccus sp. YLB-12 draft genome sequence.</title>
        <authorList>
            <person name="Yu L."/>
        </authorList>
    </citation>
    <scope>NUCLEOTIDE SEQUENCE [LARGE SCALE GENOMIC DNA]</scope>
    <source>
        <strain evidence="3 4">YLB-12</strain>
    </source>
</reference>
<sequence length="191" mass="20870">MPFRTFFAAIGYVATAAALVAAVLVFTMFRGFSDRAGAVYWDMARILARTGDPAEATVWKRQVASGLSFAEVDQSIRSLAADRNLRDVGQLPLGEQVAAMQGKDWRSLQVYLFCNPLTAARMVEYSPAFAAYLPCRISLVEDGDGQLWLITMNMDLMLYGGRPLPDELREEAEGVRAAMLAVMDGAAEGAF</sequence>
<keyword evidence="1" id="KW-0472">Membrane</keyword>
<keyword evidence="1" id="KW-1133">Transmembrane helix</keyword>
<dbReference type="Gene3D" id="3.30.310.70">
    <property type="entry name" value="TT1751-like domain"/>
    <property type="match status" value="1"/>
</dbReference>
<dbReference type="Proteomes" id="UP001320702">
    <property type="component" value="Unassembled WGS sequence"/>
</dbReference>
<dbReference type="InterPro" id="IPR005180">
    <property type="entry name" value="DUF302"/>
</dbReference>
<dbReference type="CDD" id="cd14797">
    <property type="entry name" value="DUF302"/>
    <property type="match status" value="1"/>
</dbReference>
<dbReference type="EMBL" id="JANAVZ010000008">
    <property type="protein sequence ID" value="MCT4334014.1"/>
    <property type="molecule type" value="Genomic_DNA"/>
</dbReference>
<feature type="transmembrane region" description="Helical" evidence="1">
    <location>
        <begin position="6"/>
        <end position="26"/>
    </location>
</feature>
<organism evidence="3 4">
    <name type="scientific">Paracoccus maritimus</name>
    <dbReference type="NCBI Taxonomy" id="2933292"/>
    <lineage>
        <taxon>Bacteria</taxon>
        <taxon>Pseudomonadati</taxon>
        <taxon>Pseudomonadota</taxon>
        <taxon>Alphaproteobacteria</taxon>
        <taxon>Rhodobacterales</taxon>
        <taxon>Paracoccaceae</taxon>
        <taxon>Paracoccus</taxon>
    </lineage>
</organism>
<feature type="domain" description="DUF302" evidence="2">
    <location>
        <begin position="94"/>
        <end position="153"/>
    </location>
</feature>
<evidence type="ECO:0000313" key="4">
    <source>
        <dbReference type="Proteomes" id="UP001320702"/>
    </source>
</evidence>
<comment type="caution">
    <text evidence="3">The sequence shown here is derived from an EMBL/GenBank/DDBJ whole genome shotgun (WGS) entry which is preliminary data.</text>
</comment>
<dbReference type="SUPFAM" id="SSF103247">
    <property type="entry name" value="TT1751-like"/>
    <property type="match status" value="1"/>
</dbReference>
<dbReference type="InterPro" id="IPR035923">
    <property type="entry name" value="TT1751-like_sf"/>
</dbReference>
<dbReference type="RefSeq" id="WP_260277933.1">
    <property type="nucleotide sequence ID" value="NZ_JANAVZ010000008.1"/>
</dbReference>
<keyword evidence="1" id="KW-0812">Transmembrane</keyword>
<evidence type="ECO:0000259" key="2">
    <source>
        <dbReference type="Pfam" id="PF03625"/>
    </source>
</evidence>
<accession>A0ABT2KBV7</accession>
<proteinExistence type="predicted"/>
<gene>
    <name evidence="3" type="ORF">MU516_14200</name>
</gene>
<evidence type="ECO:0000256" key="1">
    <source>
        <dbReference type="SAM" id="Phobius"/>
    </source>
</evidence>
<dbReference type="Pfam" id="PF03625">
    <property type="entry name" value="DUF302"/>
    <property type="match status" value="1"/>
</dbReference>
<name>A0ABT2KBV7_9RHOB</name>
<protein>
    <submittedName>
        <fullName evidence="3">DUF302 domain-containing protein</fullName>
    </submittedName>
</protein>